<sequence>MKENARLICVAMWKIQGSWEKFRRIYKRTQAQSAVAWKPGRGGNFIQTRRSPPRSTNYKKLPKCKISKSFVKLFGQPLGIDHQLCCKLVQAFEGS</sequence>
<dbReference type="Proteomes" id="UP000752696">
    <property type="component" value="Unassembled WGS sequence"/>
</dbReference>
<reference evidence="1" key="1">
    <citation type="submission" date="2020-07" db="EMBL/GenBank/DDBJ databases">
        <authorList>
            <person name="Nazaruddin N."/>
        </authorList>
    </citation>
    <scope>NUCLEOTIDE SEQUENCE</scope>
</reference>
<accession>A0A6V7H3W8</accession>
<evidence type="ECO:0000313" key="2">
    <source>
        <dbReference type="Proteomes" id="UP000752696"/>
    </source>
</evidence>
<evidence type="ECO:0000313" key="1">
    <source>
        <dbReference type="EMBL" id="CAD1472779.1"/>
    </source>
</evidence>
<proteinExistence type="predicted"/>
<gene>
    <name evidence="1" type="ORF">MHI_LOCUS319256</name>
</gene>
<name>A0A6V7H3W8_9HYME</name>
<comment type="caution">
    <text evidence="1">The sequence shown here is derived from an EMBL/GenBank/DDBJ whole genome shotgun (WGS) entry which is preliminary data.</text>
</comment>
<dbReference type="EMBL" id="CAJDYZ010005784">
    <property type="protein sequence ID" value="CAD1472779.1"/>
    <property type="molecule type" value="Genomic_DNA"/>
</dbReference>
<feature type="non-terminal residue" evidence="1">
    <location>
        <position position="1"/>
    </location>
</feature>
<protein>
    <submittedName>
        <fullName evidence="1">Uncharacterized protein</fullName>
    </submittedName>
</protein>
<dbReference type="AlphaFoldDB" id="A0A6V7H3W8"/>
<keyword evidence="2" id="KW-1185">Reference proteome</keyword>
<organism evidence="1 2">
    <name type="scientific">Heterotrigona itama</name>
    <dbReference type="NCBI Taxonomy" id="395501"/>
    <lineage>
        <taxon>Eukaryota</taxon>
        <taxon>Metazoa</taxon>
        <taxon>Ecdysozoa</taxon>
        <taxon>Arthropoda</taxon>
        <taxon>Hexapoda</taxon>
        <taxon>Insecta</taxon>
        <taxon>Pterygota</taxon>
        <taxon>Neoptera</taxon>
        <taxon>Endopterygota</taxon>
        <taxon>Hymenoptera</taxon>
        <taxon>Apocrita</taxon>
        <taxon>Aculeata</taxon>
        <taxon>Apoidea</taxon>
        <taxon>Anthophila</taxon>
        <taxon>Apidae</taxon>
        <taxon>Heterotrigona</taxon>
    </lineage>
</organism>